<evidence type="ECO:0000313" key="2">
    <source>
        <dbReference type="Proteomes" id="UP000799537"/>
    </source>
</evidence>
<evidence type="ECO:0008006" key="3">
    <source>
        <dbReference type="Google" id="ProtNLM"/>
    </source>
</evidence>
<keyword evidence="2" id="KW-1185">Reference proteome</keyword>
<organism evidence="1 2">
    <name type="scientific">Zasmidium cellare ATCC 36951</name>
    <dbReference type="NCBI Taxonomy" id="1080233"/>
    <lineage>
        <taxon>Eukaryota</taxon>
        <taxon>Fungi</taxon>
        <taxon>Dikarya</taxon>
        <taxon>Ascomycota</taxon>
        <taxon>Pezizomycotina</taxon>
        <taxon>Dothideomycetes</taxon>
        <taxon>Dothideomycetidae</taxon>
        <taxon>Mycosphaerellales</taxon>
        <taxon>Mycosphaerellaceae</taxon>
        <taxon>Zasmidium</taxon>
    </lineage>
</organism>
<name>A0A6A6BVF7_ZASCE</name>
<dbReference type="GeneID" id="54568021"/>
<gene>
    <name evidence="1" type="ORF">M409DRAFT_61409</name>
</gene>
<dbReference type="Proteomes" id="UP000799537">
    <property type="component" value="Unassembled WGS sequence"/>
</dbReference>
<proteinExistence type="predicted"/>
<accession>A0A6A6BVF7</accession>
<reference evidence="1" key="1">
    <citation type="journal article" date="2020" name="Stud. Mycol.">
        <title>101 Dothideomycetes genomes: a test case for predicting lifestyles and emergence of pathogens.</title>
        <authorList>
            <person name="Haridas S."/>
            <person name="Albert R."/>
            <person name="Binder M."/>
            <person name="Bloem J."/>
            <person name="Labutti K."/>
            <person name="Salamov A."/>
            <person name="Andreopoulos B."/>
            <person name="Baker S."/>
            <person name="Barry K."/>
            <person name="Bills G."/>
            <person name="Bluhm B."/>
            <person name="Cannon C."/>
            <person name="Castanera R."/>
            <person name="Culley D."/>
            <person name="Daum C."/>
            <person name="Ezra D."/>
            <person name="Gonzalez J."/>
            <person name="Henrissat B."/>
            <person name="Kuo A."/>
            <person name="Liang C."/>
            <person name="Lipzen A."/>
            <person name="Lutzoni F."/>
            <person name="Magnuson J."/>
            <person name="Mondo S."/>
            <person name="Nolan M."/>
            <person name="Ohm R."/>
            <person name="Pangilinan J."/>
            <person name="Park H.-J."/>
            <person name="Ramirez L."/>
            <person name="Alfaro M."/>
            <person name="Sun H."/>
            <person name="Tritt A."/>
            <person name="Yoshinaga Y."/>
            <person name="Zwiers L.-H."/>
            <person name="Turgeon B."/>
            <person name="Goodwin S."/>
            <person name="Spatafora J."/>
            <person name="Crous P."/>
            <person name="Grigoriev I."/>
        </authorList>
    </citation>
    <scope>NUCLEOTIDE SEQUENCE</scope>
    <source>
        <strain evidence="1">ATCC 36951</strain>
    </source>
</reference>
<dbReference type="AlphaFoldDB" id="A0A6A6BVF7"/>
<evidence type="ECO:0000313" key="1">
    <source>
        <dbReference type="EMBL" id="KAF2158751.1"/>
    </source>
</evidence>
<protein>
    <recommendedName>
        <fullName evidence="3">F-box domain-containing protein</fullName>
    </recommendedName>
</protein>
<dbReference type="EMBL" id="ML993650">
    <property type="protein sequence ID" value="KAF2158751.1"/>
    <property type="molecule type" value="Genomic_DNA"/>
</dbReference>
<dbReference type="RefSeq" id="XP_033659640.1">
    <property type="nucleotide sequence ID" value="XM_033814749.1"/>
</dbReference>
<dbReference type="OrthoDB" id="3646160at2759"/>
<sequence length="354" mass="40112">MSLCSVMSWCKLLDIPPELRVLILEHLLHHDVALQHRATPAVLQTCRQIYDEGQSILYAKSCFRLDTYFGYGLCEKHDRSTQRDLSFAPYERERHRATNITSWLPSALLKVGSIRINLFLYDNGAIPHLSVFLYALCGFLAGYQEAKSQSIQIHLTTSEELSGSYKGEAWSLYPLAKLPPTITIAVTGFLEVSQTTLAAFMDHQHTRKDVPEAARFLTIREYNAIESRIQALREALDEMNIQDQANLEEWLDDVEELQSYTKADLDIGSDRRPMVFGIRWDDAAMRRLKAASNVVAQLEDNPKVGAIDSDSLYDQYFPHTGLDYNGSVNDLSGIWPSLMSSETTEWLRQNGISG</sequence>